<evidence type="ECO:0000313" key="3">
    <source>
        <dbReference type="EMBL" id="GLF94384.1"/>
    </source>
</evidence>
<keyword evidence="2" id="KW-0732">Signal</keyword>
<dbReference type="PROSITE" id="PS51257">
    <property type="entry name" value="PROKAR_LIPOPROTEIN"/>
    <property type="match status" value="1"/>
</dbReference>
<comment type="caution">
    <text evidence="3">The sequence shown here is derived from an EMBL/GenBank/DDBJ whole genome shotgun (WGS) entry which is preliminary data.</text>
</comment>
<evidence type="ECO:0000256" key="2">
    <source>
        <dbReference type="SAM" id="SignalP"/>
    </source>
</evidence>
<dbReference type="Proteomes" id="UP001291653">
    <property type="component" value="Unassembled WGS sequence"/>
</dbReference>
<sequence>MRMRYGASTPRAATAALAAVVLGLALTACGGDDDPSDRKNAGSAATPTGRADQPEQPQEPQDGGNETQQSAEALAVVKGSSGFEFTVSSAERDSGGFLTLSGTVRNISDKRKPPPLQWSGQETQVKRTGPSLGGMTLVDKTDKKRYYVLRDTDGYPLTTTGLGSLDAGESVDFFAQFPAPPQETGSVDLQIPLMPSTTIELG</sequence>
<name>A0ABQ5NVK3_9ACTN</name>
<gene>
    <name evidence="3" type="ORF">SYYSPA8_08825</name>
</gene>
<dbReference type="RefSeq" id="WP_323446476.1">
    <property type="nucleotide sequence ID" value="NZ_BSBI01000003.1"/>
</dbReference>
<keyword evidence="4" id="KW-1185">Reference proteome</keyword>
<protein>
    <submittedName>
        <fullName evidence="3">DUF3426 domain-containing protein</fullName>
    </submittedName>
</protein>
<reference evidence="3 4" key="1">
    <citation type="submission" date="2022-10" db="EMBL/GenBank/DDBJ databases">
        <title>Draft genome sequence of Streptomyces sp. YSPA8.</title>
        <authorList>
            <person name="Moriuchi R."/>
            <person name="Dohra H."/>
            <person name="Yamamura H."/>
            <person name="Kodani S."/>
        </authorList>
    </citation>
    <scope>NUCLEOTIDE SEQUENCE [LARGE SCALE GENOMIC DNA]</scope>
    <source>
        <strain evidence="3 4">YSPA8</strain>
    </source>
</reference>
<feature type="signal peptide" evidence="2">
    <location>
        <begin position="1"/>
        <end position="30"/>
    </location>
</feature>
<dbReference type="EMBL" id="BSBI01000003">
    <property type="protein sequence ID" value="GLF94384.1"/>
    <property type="molecule type" value="Genomic_DNA"/>
</dbReference>
<accession>A0ABQ5NVK3</accession>
<feature type="region of interest" description="Disordered" evidence="1">
    <location>
        <begin position="27"/>
        <end position="70"/>
    </location>
</feature>
<feature type="chain" id="PRO_5046024302" evidence="2">
    <location>
        <begin position="31"/>
        <end position="202"/>
    </location>
</feature>
<organism evidence="3 4">
    <name type="scientific">Streptomyces yaizuensis</name>
    <dbReference type="NCBI Taxonomy" id="2989713"/>
    <lineage>
        <taxon>Bacteria</taxon>
        <taxon>Bacillati</taxon>
        <taxon>Actinomycetota</taxon>
        <taxon>Actinomycetes</taxon>
        <taxon>Kitasatosporales</taxon>
        <taxon>Streptomycetaceae</taxon>
        <taxon>Streptomyces</taxon>
    </lineage>
</organism>
<evidence type="ECO:0000313" key="4">
    <source>
        <dbReference type="Proteomes" id="UP001291653"/>
    </source>
</evidence>
<proteinExistence type="predicted"/>
<evidence type="ECO:0000256" key="1">
    <source>
        <dbReference type="SAM" id="MobiDB-lite"/>
    </source>
</evidence>